<feature type="region of interest" description="Disordered" evidence="1">
    <location>
        <begin position="196"/>
        <end position="262"/>
    </location>
</feature>
<evidence type="ECO:0000256" key="2">
    <source>
        <dbReference type="SAM" id="SignalP"/>
    </source>
</evidence>
<feature type="compositionally biased region" description="Basic and acidic residues" evidence="1">
    <location>
        <begin position="228"/>
        <end position="240"/>
    </location>
</feature>
<sequence>MTANSLLSLLVAAIAISTVLAQTPIDWQPLLEQQNLVLRQVVQTLHLTRGGPVGPEETDACFDWYLNNQTAINEVYYKEYNGCISAATAARKVLSAQSAAERQDLLNDGHEICSALSACESVVDGLQFFQCYNRASSSSSPNLFNITVTSERIADKLTISYQAINDTERVCTTQARVQNVNDLGVSRAILNNCLNGDWSPPNGQEVPPPATEPPAKPEVTEAPTESDEVTKESDGKHGLLEEDIYSYGPRSRLPKREAVRRL</sequence>
<evidence type="ECO:0000313" key="4">
    <source>
        <dbReference type="EMBL" id="JAD03629.1"/>
    </source>
</evidence>
<feature type="chain" id="PRO_5001994297" evidence="2">
    <location>
        <begin position="22"/>
        <end position="262"/>
    </location>
</feature>
<feature type="compositionally biased region" description="Pro residues" evidence="1">
    <location>
        <begin position="206"/>
        <end position="216"/>
    </location>
</feature>
<evidence type="ECO:0000256" key="1">
    <source>
        <dbReference type="SAM" id="MobiDB-lite"/>
    </source>
</evidence>
<dbReference type="InterPro" id="IPR007931">
    <property type="entry name" value="TsetseEP"/>
</dbReference>
<name>A0A0A1WX45_ZEUCU</name>
<reference evidence="4" key="1">
    <citation type="submission" date="2014-11" db="EMBL/GenBank/DDBJ databases">
        <authorList>
            <person name="Geib S."/>
        </authorList>
    </citation>
    <scope>NUCLEOTIDE SEQUENCE</scope>
</reference>
<gene>
    <name evidence="4" type="primary">atpB_2</name>
    <name evidence="4" type="ORF">g.12210</name>
</gene>
<accession>A0A0A1WX45</accession>
<organism evidence="4">
    <name type="scientific">Zeugodacus cucurbitae</name>
    <name type="common">Melon fruit fly</name>
    <name type="synonym">Bactrocera cucurbitae</name>
    <dbReference type="NCBI Taxonomy" id="28588"/>
    <lineage>
        <taxon>Eukaryota</taxon>
        <taxon>Metazoa</taxon>
        <taxon>Ecdysozoa</taxon>
        <taxon>Arthropoda</taxon>
        <taxon>Hexapoda</taxon>
        <taxon>Insecta</taxon>
        <taxon>Pterygota</taxon>
        <taxon>Neoptera</taxon>
        <taxon>Endopterygota</taxon>
        <taxon>Diptera</taxon>
        <taxon>Brachycera</taxon>
        <taxon>Muscomorpha</taxon>
        <taxon>Tephritoidea</taxon>
        <taxon>Tephritidae</taxon>
        <taxon>Zeugodacus</taxon>
        <taxon>Zeugodacus</taxon>
    </lineage>
</organism>
<dbReference type="AlphaFoldDB" id="A0A0A1WX45"/>
<dbReference type="EMBL" id="GBXI01010663">
    <property type="protein sequence ID" value="JAD03629.1"/>
    <property type="molecule type" value="Transcribed_RNA"/>
</dbReference>
<dbReference type="Pfam" id="PF05267">
    <property type="entry name" value="DUF725"/>
    <property type="match status" value="1"/>
</dbReference>
<feature type="signal peptide" evidence="2">
    <location>
        <begin position="1"/>
        <end position="21"/>
    </location>
</feature>
<protein>
    <submittedName>
        <fullName evidence="4">V-type ATP synthase beta chain</fullName>
    </submittedName>
</protein>
<reference evidence="4" key="2">
    <citation type="journal article" date="2015" name="Gigascience">
        <title>Reconstructing a comprehensive transcriptome assembly of a white-pupal translocated strain of the pest fruit fly Bactrocera cucurbitae.</title>
        <authorList>
            <person name="Sim S.B."/>
            <person name="Calla B."/>
            <person name="Hall B."/>
            <person name="DeRego T."/>
            <person name="Geib S.M."/>
        </authorList>
    </citation>
    <scope>NUCLEOTIDE SEQUENCE</scope>
</reference>
<evidence type="ECO:0000259" key="3">
    <source>
        <dbReference type="Pfam" id="PF05267"/>
    </source>
</evidence>
<proteinExistence type="predicted"/>
<feature type="domain" description="Protein TsetseEP" evidence="3">
    <location>
        <begin position="58"/>
        <end position="175"/>
    </location>
</feature>
<keyword evidence="2" id="KW-0732">Signal</keyword>